<name>A3ZN53_9BACT</name>
<keyword evidence="1" id="KW-0472">Membrane</keyword>
<evidence type="ECO:0008006" key="5">
    <source>
        <dbReference type="Google" id="ProtNLM"/>
    </source>
</evidence>
<accession>A3ZN53</accession>
<dbReference type="PROSITE" id="PS51257">
    <property type="entry name" value="PROKAR_LIPOPROTEIN"/>
    <property type="match status" value="1"/>
</dbReference>
<dbReference type="STRING" id="314230.DSM3645_01670"/>
<evidence type="ECO:0000256" key="2">
    <source>
        <dbReference type="SAM" id="SignalP"/>
    </source>
</evidence>
<dbReference type="HOGENOM" id="CLU_039501_0_0_0"/>
<keyword evidence="2" id="KW-0732">Signal</keyword>
<protein>
    <recommendedName>
        <fullName evidence="5">HEAT repeat domain-containing protein</fullName>
    </recommendedName>
</protein>
<proteinExistence type="predicted"/>
<dbReference type="AlphaFoldDB" id="A3ZN53"/>
<comment type="caution">
    <text evidence="3">The sequence shown here is derived from an EMBL/GenBank/DDBJ whole genome shotgun (WGS) entry which is preliminary data.</text>
</comment>
<dbReference type="InterPro" id="IPR011989">
    <property type="entry name" value="ARM-like"/>
</dbReference>
<evidence type="ECO:0000313" key="3">
    <source>
        <dbReference type="EMBL" id="EAQ82382.1"/>
    </source>
</evidence>
<evidence type="ECO:0000313" key="4">
    <source>
        <dbReference type="Proteomes" id="UP000004358"/>
    </source>
</evidence>
<feature type="transmembrane region" description="Helical" evidence="1">
    <location>
        <begin position="492"/>
        <end position="513"/>
    </location>
</feature>
<evidence type="ECO:0000256" key="1">
    <source>
        <dbReference type="SAM" id="Phobius"/>
    </source>
</evidence>
<feature type="chain" id="PRO_5002663940" description="HEAT repeat domain-containing protein" evidence="2">
    <location>
        <begin position="25"/>
        <end position="522"/>
    </location>
</feature>
<dbReference type="Proteomes" id="UP000004358">
    <property type="component" value="Unassembled WGS sequence"/>
</dbReference>
<reference evidence="3 4" key="1">
    <citation type="submission" date="2006-02" db="EMBL/GenBank/DDBJ databases">
        <authorList>
            <person name="Amann R."/>
            <person name="Ferriera S."/>
            <person name="Johnson J."/>
            <person name="Kravitz S."/>
            <person name="Halpern A."/>
            <person name="Remington K."/>
            <person name="Beeson K."/>
            <person name="Tran B."/>
            <person name="Rogers Y.-H."/>
            <person name="Friedman R."/>
            <person name="Venter J.C."/>
        </authorList>
    </citation>
    <scope>NUCLEOTIDE SEQUENCE [LARGE SCALE GENOMIC DNA]</scope>
    <source>
        <strain evidence="3 4">DSM 3645</strain>
    </source>
</reference>
<dbReference type="Gene3D" id="1.25.10.10">
    <property type="entry name" value="Leucine-rich Repeat Variant"/>
    <property type="match status" value="1"/>
</dbReference>
<gene>
    <name evidence="3" type="ORF">DSM3645_01670</name>
</gene>
<keyword evidence="1" id="KW-0812">Transmembrane</keyword>
<keyword evidence="1" id="KW-1133">Transmembrane helix</keyword>
<dbReference type="EMBL" id="AANZ01000002">
    <property type="protein sequence ID" value="EAQ82382.1"/>
    <property type="molecule type" value="Genomic_DNA"/>
</dbReference>
<sequence>MRSLLTWLLILTVLATAPLSTASACPFCAAVSQTFSEEIESMDVALIAKLEKVPATTPDPSIGGVKANFIITQVIKGKEHLNDAKSVETLYYGEGREGRKFLIMGSDPTNLMWSTPTLLEDSTVDYILGSIKQPKDDYHRLIYFQKYLEGKDDMASRDAYDEFAKAPYDWLHSLKPDMNHDQLIEWLKNDDLQANHRRLYFTMLGVCGSKADLPFLETMLKSDDRKQKAGLDALIGCYLTLGGADGMPLIEKLFLEDKEAEYADTYAAIMAIRFHGTETDIIPRERLLQGLHLMLDRPSLADLVIVDLARWEDWSVIDRLSTLFKEANDDSSWVRVPVIRYLMACPKPEAKEALAELEKVDPEAMKRAQTFFPFRNSGVTPSRDAEQAIAMADQKVGVQLVSAEATQELTADTETTEVEVGVDEAPLSEDQDAAVENMNEAPVIATDEAKEPLTEPAAAASAAERFATRGDRLLADAIQNPQAVEAPSANRLVLVATPLVVGLLLALGMWLILRSPYQAPSA</sequence>
<dbReference type="RefSeq" id="WP_002650225.1">
    <property type="nucleotide sequence ID" value="NZ_AANZ01000002.1"/>
</dbReference>
<organism evidence="3 4">
    <name type="scientific">Blastopirellula marina DSM 3645</name>
    <dbReference type="NCBI Taxonomy" id="314230"/>
    <lineage>
        <taxon>Bacteria</taxon>
        <taxon>Pseudomonadati</taxon>
        <taxon>Planctomycetota</taxon>
        <taxon>Planctomycetia</taxon>
        <taxon>Pirellulales</taxon>
        <taxon>Pirellulaceae</taxon>
        <taxon>Blastopirellula</taxon>
    </lineage>
</organism>
<feature type="signal peptide" evidence="2">
    <location>
        <begin position="1"/>
        <end position="24"/>
    </location>
</feature>